<dbReference type="AlphaFoldDB" id="A0A2J6PRD5"/>
<comment type="subcellular location">
    <subcellularLocation>
        <location evidence="1">Membrane</location>
        <topology evidence="1">Single-pass membrane protein</topology>
    </subcellularLocation>
</comment>
<evidence type="ECO:0000256" key="4">
    <source>
        <dbReference type="ARBA" id="ARBA00023136"/>
    </source>
</evidence>
<keyword evidence="9" id="KW-1185">Reference proteome</keyword>
<evidence type="ECO:0000313" key="9">
    <source>
        <dbReference type="Proteomes" id="UP000235672"/>
    </source>
</evidence>
<dbReference type="GO" id="GO:0016020">
    <property type="term" value="C:membrane"/>
    <property type="evidence" value="ECO:0007669"/>
    <property type="project" value="UniProtKB-SubCell"/>
</dbReference>
<gene>
    <name evidence="8" type="ORF">NA56DRAFT_753141</name>
</gene>
<evidence type="ECO:0000256" key="5">
    <source>
        <dbReference type="SAM" id="MobiDB-lite"/>
    </source>
</evidence>
<organism evidence="8 9">
    <name type="scientific">Hyaloscypha hepaticicola</name>
    <dbReference type="NCBI Taxonomy" id="2082293"/>
    <lineage>
        <taxon>Eukaryota</taxon>
        <taxon>Fungi</taxon>
        <taxon>Dikarya</taxon>
        <taxon>Ascomycota</taxon>
        <taxon>Pezizomycotina</taxon>
        <taxon>Leotiomycetes</taxon>
        <taxon>Helotiales</taxon>
        <taxon>Hyaloscyphaceae</taxon>
        <taxon>Hyaloscypha</taxon>
    </lineage>
</organism>
<evidence type="ECO:0000256" key="7">
    <source>
        <dbReference type="SAM" id="SignalP"/>
    </source>
</evidence>
<reference evidence="8 9" key="1">
    <citation type="submission" date="2016-05" db="EMBL/GenBank/DDBJ databases">
        <title>A degradative enzymes factory behind the ericoid mycorrhizal symbiosis.</title>
        <authorList>
            <consortium name="DOE Joint Genome Institute"/>
            <person name="Martino E."/>
            <person name="Morin E."/>
            <person name="Grelet G."/>
            <person name="Kuo A."/>
            <person name="Kohler A."/>
            <person name="Daghino S."/>
            <person name="Barry K."/>
            <person name="Choi C."/>
            <person name="Cichocki N."/>
            <person name="Clum A."/>
            <person name="Copeland A."/>
            <person name="Hainaut M."/>
            <person name="Haridas S."/>
            <person name="Labutti K."/>
            <person name="Lindquist E."/>
            <person name="Lipzen A."/>
            <person name="Khouja H.-R."/>
            <person name="Murat C."/>
            <person name="Ohm R."/>
            <person name="Olson A."/>
            <person name="Spatafora J."/>
            <person name="Veneault-Fourrey C."/>
            <person name="Henrissat B."/>
            <person name="Grigoriev I."/>
            <person name="Martin F."/>
            <person name="Perotto S."/>
        </authorList>
    </citation>
    <scope>NUCLEOTIDE SEQUENCE [LARGE SCALE GENOMIC DNA]</scope>
    <source>
        <strain evidence="8 9">UAMH 7357</strain>
    </source>
</reference>
<dbReference type="PANTHER" id="PTHR15549">
    <property type="entry name" value="PAIRED IMMUNOGLOBULIN-LIKE TYPE 2 RECEPTOR"/>
    <property type="match status" value="1"/>
</dbReference>
<evidence type="ECO:0000256" key="1">
    <source>
        <dbReference type="ARBA" id="ARBA00004167"/>
    </source>
</evidence>
<dbReference type="Proteomes" id="UP000235672">
    <property type="component" value="Unassembled WGS sequence"/>
</dbReference>
<proteinExistence type="predicted"/>
<accession>A0A2J6PRD5</accession>
<protein>
    <recommendedName>
        <fullName evidence="10">Mid2 domain-containing protein</fullName>
    </recommendedName>
</protein>
<feature type="compositionally biased region" description="Low complexity" evidence="5">
    <location>
        <begin position="164"/>
        <end position="204"/>
    </location>
</feature>
<keyword evidence="4 6" id="KW-0472">Membrane</keyword>
<dbReference type="InterPro" id="IPR051694">
    <property type="entry name" value="Immunoregulatory_rcpt-like"/>
</dbReference>
<keyword evidence="3 6" id="KW-1133">Transmembrane helix</keyword>
<dbReference type="OrthoDB" id="4779287at2759"/>
<evidence type="ECO:0000256" key="3">
    <source>
        <dbReference type="ARBA" id="ARBA00022989"/>
    </source>
</evidence>
<feature type="transmembrane region" description="Helical" evidence="6">
    <location>
        <begin position="205"/>
        <end position="229"/>
    </location>
</feature>
<feature type="region of interest" description="Disordered" evidence="5">
    <location>
        <begin position="163"/>
        <end position="204"/>
    </location>
</feature>
<name>A0A2J6PRD5_9HELO</name>
<feature type="signal peptide" evidence="7">
    <location>
        <begin position="1"/>
        <end position="17"/>
    </location>
</feature>
<evidence type="ECO:0000313" key="8">
    <source>
        <dbReference type="EMBL" id="PMD16577.1"/>
    </source>
</evidence>
<keyword evidence="7" id="KW-0732">Signal</keyword>
<dbReference type="GO" id="GO:0071944">
    <property type="term" value="C:cell periphery"/>
    <property type="evidence" value="ECO:0007669"/>
    <property type="project" value="UniProtKB-ARBA"/>
</dbReference>
<evidence type="ECO:0000256" key="6">
    <source>
        <dbReference type="SAM" id="Phobius"/>
    </source>
</evidence>
<dbReference type="EMBL" id="KZ613505">
    <property type="protein sequence ID" value="PMD16577.1"/>
    <property type="molecule type" value="Genomic_DNA"/>
</dbReference>
<evidence type="ECO:0008006" key="10">
    <source>
        <dbReference type="Google" id="ProtNLM"/>
    </source>
</evidence>
<sequence>MAHIVFFIVALISCVNSSKLARRVDQSVVERSTYVGGWPLAAVPCPSDAPVQCSTGISDQINQQCCPSGNTCIGWEALVVPVCCPTSQSCVGQLQNVPVCANSSWNMYELGGLQTNNYFCCEQDQVGVLPETGYAGICQGKDQALPTSRSATFVNQVGAAATITSTGTNPSPTTTAATTPKSGPSSASSSSPPSPSSNSNKSSPLTGGAVAGIAVGGAIVLAAMIFVLWKTLGNKPRQDATTQALAYGRPSDSGSPGVQEYKASPLVNTQPVRPHQVKFNEMSGEDSRAELGYGN</sequence>
<feature type="chain" id="PRO_5014460983" description="Mid2 domain-containing protein" evidence="7">
    <location>
        <begin position="18"/>
        <end position="295"/>
    </location>
</feature>
<keyword evidence="2 6" id="KW-0812">Transmembrane</keyword>
<feature type="region of interest" description="Disordered" evidence="5">
    <location>
        <begin position="246"/>
        <end position="295"/>
    </location>
</feature>
<evidence type="ECO:0000256" key="2">
    <source>
        <dbReference type="ARBA" id="ARBA00022692"/>
    </source>
</evidence>